<organism evidence="2 3">
    <name type="scientific">Candidatus Kaiserbacteria bacterium CG_4_8_14_3_um_filter_38_9</name>
    <dbReference type="NCBI Taxonomy" id="1974599"/>
    <lineage>
        <taxon>Bacteria</taxon>
        <taxon>Candidatus Kaiseribacteriota</taxon>
    </lineage>
</organism>
<accession>A0A2M7INM9</accession>
<name>A0A2M7INM9_9BACT</name>
<dbReference type="EMBL" id="PFHR01000132">
    <property type="protein sequence ID" value="PIW96901.1"/>
    <property type="molecule type" value="Genomic_DNA"/>
</dbReference>
<dbReference type="Proteomes" id="UP000230837">
    <property type="component" value="Unassembled WGS sequence"/>
</dbReference>
<proteinExistence type="predicted"/>
<comment type="caution">
    <text evidence="2">The sequence shown here is derived from an EMBL/GenBank/DDBJ whole genome shotgun (WGS) entry which is preliminary data.</text>
</comment>
<gene>
    <name evidence="2" type="ORF">COZ82_02470</name>
</gene>
<evidence type="ECO:0000313" key="3">
    <source>
        <dbReference type="Proteomes" id="UP000230837"/>
    </source>
</evidence>
<protein>
    <recommendedName>
        <fullName evidence="4">FlgO domain-containing protein</fullName>
    </recommendedName>
</protein>
<evidence type="ECO:0008006" key="4">
    <source>
        <dbReference type="Google" id="ProtNLM"/>
    </source>
</evidence>
<feature type="chain" id="PRO_5014695451" description="FlgO domain-containing protein" evidence="1">
    <location>
        <begin position="19"/>
        <end position="165"/>
    </location>
</feature>
<sequence>MFVLIVLVWLLMATNTSALTMAEAQKCADELLSSYNTKNYPARLLLVEAITSRTFGATYRLMGDYEKYEAVEATRKVLRESFEESTGKYQYRDLSINVVEAKKNGFRIKGDVYIVSPKYTGSVSFMVLVNSECKIEQARIGEIYALDVTLREMLKRETRWKDLLR</sequence>
<evidence type="ECO:0000256" key="1">
    <source>
        <dbReference type="SAM" id="SignalP"/>
    </source>
</evidence>
<keyword evidence="1" id="KW-0732">Signal</keyword>
<reference evidence="3" key="1">
    <citation type="submission" date="2017-09" db="EMBL/GenBank/DDBJ databases">
        <title>Depth-based differentiation of microbial function through sediment-hosted aquifers and enrichment of novel symbionts in the deep terrestrial subsurface.</title>
        <authorList>
            <person name="Probst A.J."/>
            <person name="Ladd B."/>
            <person name="Jarett J.K."/>
            <person name="Geller-Mcgrath D.E."/>
            <person name="Sieber C.M.K."/>
            <person name="Emerson J.B."/>
            <person name="Anantharaman K."/>
            <person name="Thomas B.C."/>
            <person name="Malmstrom R."/>
            <person name="Stieglmeier M."/>
            <person name="Klingl A."/>
            <person name="Woyke T."/>
            <person name="Ryan C.M."/>
            <person name="Banfield J.F."/>
        </authorList>
    </citation>
    <scope>NUCLEOTIDE SEQUENCE [LARGE SCALE GENOMIC DNA]</scope>
</reference>
<feature type="signal peptide" evidence="1">
    <location>
        <begin position="1"/>
        <end position="18"/>
    </location>
</feature>
<evidence type="ECO:0000313" key="2">
    <source>
        <dbReference type="EMBL" id="PIW96901.1"/>
    </source>
</evidence>
<dbReference type="AlphaFoldDB" id="A0A2M7INM9"/>